<protein>
    <submittedName>
        <fullName evidence="1">Uncharacterized protein</fullName>
    </submittedName>
</protein>
<dbReference type="AlphaFoldDB" id="X1DM67"/>
<evidence type="ECO:0000313" key="1">
    <source>
        <dbReference type="EMBL" id="GAH06089.1"/>
    </source>
</evidence>
<reference evidence="1" key="1">
    <citation type="journal article" date="2014" name="Front. Microbiol.">
        <title>High frequency of phylogenetically diverse reductive dehalogenase-homologous genes in deep subseafloor sedimentary metagenomes.</title>
        <authorList>
            <person name="Kawai M."/>
            <person name="Futagami T."/>
            <person name="Toyoda A."/>
            <person name="Takaki Y."/>
            <person name="Nishi S."/>
            <person name="Hori S."/>
            <person name="Arai W."/>
            <person name="Tsubouchi T."/>
            <person name="Morono Y."/>
            <person name="Uchiyama I."/>
            <person name="Ito T."/>
            <person name="Fujiyama A."/>
            <person name="Inagaki F."/>
            <person name="Takami H."/>
        </authorList>
    </citation>
    <scope>NUCLEOTIDE SEQUENCE</scope>
    <source>
        <strain evidence="1">Expedition CK06-06</strain>
    </source>
</reference>
<sequence length="90" mass="10368">MFNIRIGDTQFKTYLLLDANEVMIKIHGAMKLLSAKTAYKTFITNIEKYEKRNGSSDEFAVVDTYTLTILMSPRYLTTNEIAALFKQAYE</sequence>
<feature type="non-terminal residue" evidence="1">
    <location>
        <position position="90"/>
    </location>
</feature>
<proteinExistence type="predicted"/>
<name>X1DM67_9ZZZZ</name>
<dbReference type="EMBL" id="BART01037220">
    <property type="protein sequence ID" value="GAH06089.1"/>
    <property type="molecule type" value="Genomic_DNA"/>
</dbReference>
<comment type="caution">
    <text evidence="1">The sequence shown here is derived from an EMBL/GenBank/DDBJ whole genome shotgun (WGS) entry which is preliminary data.</text>
</comment>
<accession>X1DM67</accession>
<organism evidence="1">
    <name type="scientific">marine sediment metagenome</name>
    <dbReference type="NCBI Taxonomy" id="412755"/>
    <lineage>
        <taxon>unclassified sequences</taxon>
        <taxon>metagenomes</taxon>
        <taxon>ecological metagenomes</taxon>
    </lineage>
</organism>
<gene>
    <name evidence="1" type="ORF">S01H4_62381</name>
</gene>